<feature type="compositionally biased region" description="Basic and acidic residues" evidence="1">
    <location>
        <begin position="739"/>
        <end position="764"/>
    </location>
</feature>
<feature type="compositionally biased region" description="Low complexity" evidence="1">
    <location>
        <begin position="92"/>
        <end position="101"/>
    </location>
</feature>
<evidence type="ECO:0000313" key="2">
    <source>
        <dbReference type="EMBL" id="KAK2158135.1"/>
    </source>
</evidence>
<feature type="region of interest" description="Disordered" evidence="1">
    <location>
        <begin position="739"/>
        <end position="804"/>
    </location>
</feature>
<gene>
    <name evidence="2" type="ORF">LSH36_176g00019</name>
</gene>
<dbReference type="EMBL" id="JAODUP010000176">
    <property type="protein sequence ID" value="KAK2158135.1"/>
    <property type="molecule type" value="Genomic_DNA"/>
</dbReference>
<protein>
    <submittedName>
        <fullName evidence="2">Uncharacterized protein</fullName>
    </submittedName>
</protein>
<comment type="caution">
    <text evidence="2">The sequence shown here is derived from an EMBL/GenBank/DDBJ whole genome shotgun (WGS) entry which is preliminary data.</text>
</comment>
<name>A0AAD9JT23_9ANNE</name>
<feature type="region of interest" description="Disordered" evidence="1">
    <location>
        <begin position="303"/>
        <end position="366"/>
    </location>
</feature>
<feature type="region of interest" description="Disordered" evidence="1">
    <location>
        <begin position="472"/>
        <end position="618"/>
    </location>
</feature>
<feature type="region of interest" description="Disordered" evidence="1">
    <location>
        <begin position="1"/>
        <end position="78"/>
    </location>
</feature>
<proteinExistence type="predicted"/>
<accession>A0AAD9JT23</accession>
<feature type="region of interest" description="Disordered" evidence="1">
    <location>
        <begin position="842"/>
        <end position="887"/>
    </location>
</feature>
<feature type="compositionally biased region" description="Basic and acidic residues" evidence="1">
    <location>
        <begin position="412"/>
        <end position="428"/>
    </location>
</feature>
<feature type="compositionally biased region" description="Polar residues" evidence="1">
    <location>
        <begin position="675"/>
        <end position="694"/>
    </location>
</feature>
<feature type="compositionally biased region" description="Acidic residues" evidence="1">
    <location>
        <begin position="782"/>
        <end position="792"/>
    </location>
</feature>
<organism evidence="2 3">
    <name type="scientific">Paralvinella palmiformis</name>
    <dbReference type="NCBI Taxonomy" id="53620"/>
    <lineage>
        <taxon>Eukaryota</taxon>
        <taxon>Metazoa</taxon>
        <taxon>Spiralia</taxon>
        <taxon>Lophotrochozoa</taxon>
        <taxon>Annelida</taxon>
        <taxon>Polychaeta</taxon>
        <taxon>Sedentaria</taxon>
        <taxon>Canalipalpata</taxon>
        <taxon>Terebellida</taxon>
        <taxon>Terebelliformia</taxon>
        <taxon>Alvinellidae</taxon>
        <taxon>Paralvinella</taxon>
    </lineage>
</organism>
<feature type="compositionally biased region" description="Basic and acidic residues" evidence="1">
    <location>
        <begin position="543"/>
        <end position="575"/>
    </location>
</feature>
<feature type="region of interest" description="Disordered" evidence="1">
    <location>
        <begin position="642"/>
        <end position="694"/>
    </location>
</feature>
<sequence>MGVGASAGHVPPTEGNASGLRTMVVQPTPQPVGMHNSLPQYPTANRGPNGPYPQYPRQKIPPVNVHQDQTTRAETGQQANIHKDSIHGYPLQQQFQQQQQQSVIRQSGGTTPEKSQSEQPSQLFNQQPSATTDPVGEKMANHQAYSRHVPTLPPIRPESSLTSQQPQSGTYSNNYITGQPVYHSGRPGSGRPGSARMGYWDSARDMVLTRILSADEFFGRMAETDEMIRSWTACEEAHQKYVRLKELLGLRGHLQDELLRIEAMLAEDDQELRSLNDFQNQFPQVIGKLRELNTMSRRIQIQSTDIGLDPHTATGSTSTGVQTTSGSSSWNTGSPIGVPTPHQHVSVQSVTEHDQSEASDNEEELRRKFTAEEEHIAGDFAEKLARHGRHLEQEDVDHLLKEHSLHMQALRMKQDIEKQKHKERLEAKKKNRLRHRKVAEQKRSSSGRSRSKAKKAEAFYVDLSTAPDSIEAKEPIARATSDESSSGPKKWFSVDMNGLVTRGEATRQGPNAANSIEGPQRQGTFTKEPVDALQRQETFTKQSTKDNHQREGTFTAEGDKEATPKEGKDKDKGFDTDDGQSLGGSDKKDDQDNDYEDDFEEDDESNGEDSIDLKRTLKDDLWSTLEKGSASSKTLEEIMKSFRNQEENRKALKDAEKDKLDEKRLAKLSQKKTKNASSSNEIETQTDSVSMSSISTDTDNMLEKELQAIREKDNKLVEELMRKRQSLSDADFHELLKKHLSDVESLRQRRARDQDRLKEKLKEKLRQRKAKNGEGGDYSSSTEEDASSETELIETSRNADQHLDRELTKLDERLAKELKNKGKTIDESDLTELLEHYRRQQEKLLRQKKQQSDKIKEKLQEKLKAKRDAKNKDNTVRHSEDNDDSFFHELSKLNNRGLLTEDMFSDMLKVYLDKVDKDKRKEKKREREQGRKESDRIAASSLVQEHQQHTKQIKGIRQREKDIMDEKLKRKLLAKRTKVPHQ</sequence>
<feature type="compositionally biased region" description="Polar residues" evidence="1">
    <location>
        <begin position="66"/>
        <end position="78"/>
    </location>
</feature>
<feature type="region of interest" description="Disordered" evidence="1">
    <location>
        <begin position="412"/>
        <end position="455"/>
    </location>
</feature>
<dbReference type="Proteomes" id="UP001208570">
    <property type="component" value="Unassembled WGS sequence"/>
</dbReference>
<feature type="compositionally biased region" description="Basic and acidic residues" evidence="1">
    <location>
        <begin position="642"/>
        <end position="665"/>
    </location>
</feature>
<feature type="region of interest" description="Disordered" evidence="1">
    <location>
        <begin position="915"/>
        <end position="961"/>
    </location>
</feature>
<feature type="compositionally biased region" description="Polar residues" evidence="1">
    <location>
        <begin position="102"/>
        <end position="132"/>
    </location>
</feature>
<feature type="compositionally biased region" description="Polar residues" evidence="1">
    <location>
        <begin position="159"/>
        <end position="177"/>
    </location>
</feature>
<reference evidence="2" key="1">
    <citation type="journal article" date="2023" name="Mol. Biol. Evol.">
        <title>Third-Generation Sequencing Reveals the Adaptive Role of the Epigenome in Three Deep-Sea Polychaetes.</title>
        <authorList>
            <person name="Perez M."/>
            <person name="Aroh O."/>
            <person name="Sun Y."/>
            <person name="Lan Y."/>
            <person name="Juniper S.K."/>
            <person name="Young C.R."/>
            <person name="Angers B."/>
            <person name="Qian P.Y."/>
        </authorList>
    </citation>
    <scope>NUCLEOTIDE SEQUENCE</scope>
    <source>
        <strain evidence="2">P08H-3</strain>
    </source>
</reference>
<feature type="region of interest" description="Disordered" evidence="1">
    <location>
        <begin position="92"/>
        <end position="196"/>
    </location>
</feature>
<keyword evidence="3" id="KW-1185">Reference proteome</keyword>
<feature type="compositionally biased region" description="Basic and acidic residues" evidence="1">
    <location>
        <begin position="915"/>
        <end position="936"/>
    </location>
</feature>
<evidence type="ECO:0000313" key="3">
    <source>
        <dbReference type="Proteomes" id="UP001208570"/>
    </source>
</evidence>
<dbReference type="AlphaFoldDB" id="A0AAD9JT23"/>
<feature type="compositionally biased region" description="Acidic residues" evidence="1">
    <location>
        <begin position="591"/>
        <end position="610"/>
    </location>
</feature>
<evidence type="ECO:0000256" key="1">
    <source>
        <dbReference type="SAM" id="MobiDB-lite"/>
    </source>
</evidence>
<feature type="compositionally biased region" description="Low complexity" evidence="1">
    <location>
        <begin position="312"/>
        <end position="334"/>
    </location>
</feature>